<comment type="similarity">
    <text evidence="1 10">Belongs to the GHMP kinase family. IspE subfamily.</text>
</comment>
<accession>A0ABS1JQZ3</accession>
<evidence type="ECO:0000256" key="8">
    <source>
        <dbReference type="ARBA" id="ARBA00023229"/>
    </source>
</evidence>
<dbReference type="NCBIfam" id="TIGR00154">
    <property type="entry name" value="ispE"/>
    <property type="match status" value="1"/>
</dbReference>
<gene>
    <name evidence="10 13" type="primary">ispE</name>
    <name evidence="13" type="ORF">JI746_16280</name>
</gene>
<evidence type="ECO:0000256" key="2">
    <source>
        <dbReference type="ARBA" id="ARBA00012052"/>
    </source>
</evidence>
<feature type="active site" evidence="10">
    <location>
        <position position="136"/>
    </location>
</feature>
<keyword evidence="14" id="KW-1185">Reference proteome</keyword>
<evidence type="ECO:0000256" key="5">
    <source>
        <dbReference type="ARBA" id="ARBA00022741"/>
    </source>
</evidence>
<organism evidence="13 14">
    <name type="scientific">Ramlibacter alkalitolerans</name>
    <dbReference type="NCBI Taxonomy" id="2039631"/>
    <lineage>
        <taxon>Bacteria</taxon>
        <taxon>Pseudomonadati</taxon>
        <taxon>Pseudomonadota</taxon>
        <taxon>Betaproteobacteria</taxon>
        <taxon>Burkholderiales</taxon>
        <taxon>Comamonadaceae</taxon>
        <taxon>Ramlibacter</taxon>
    </lineage>
</organism>
<dbReference type="Gene3D" id="3.30.230.10">
    <property type="match status" value="1"/>
</dbReference>
<dbReference type="EC" id="2.7.1.148" evidence="2 10"/>
<comment type="pathway">
    <text evidence="10">Isoprenoid biosynthesis; isopentenyl diphosphate biosynthesis via DXP pathway; isopentenyl diphosphate from 1-deoxy-D-xylulose 5-phosphate: step 3/6.</text>
</comment>
<dbReference type="InterPro" id="IPR020568">
    <property type="entry name" value="Ribosomal_Su5_D2-typ_SF"/>
</dbReference>
<dbReference type="InterPro" id="IPR014721">
    <property type="entry name" value="Ribsml_uS5_D2-typ_fold_subgr"/>
</dbReference>
<dbReference type="RefSeq" id="WP_201690903.1">
    <property type="nucleotide sequence ID" value="NZ_JAEQND010000008.1"/>
</dbReference>
<evidence type="ECO:0000256" key="4">
    <source>
        <dbReference type="ARBA" id="ARBA00022679"/>
    </source>
</evidence>
<keyword evidence="5 10" id="KW-0547">Nucleotide-binding</keyword>
<dbReference type="SUPFAM" id="SSF54211">
    <property type="entry name" value="Ribosomal protein S5 domain 2-like"/>
    <property type="match status" value="1"/>
</dbReference>
<evidence type="ECO:0000259" key="12">
    <source>
        <dbReference type="Pfam" id="PF08544"/>
    </source>
</evidence>
<evidence type="ECO:0000256" key="6">
    <source>
        <dbReference type="ARBA" id="ARBA00022777"/>
    </source>
</evidence>
<comment type="function">
    <text evidence="10">Catalyzes the phosphorylation of the position 2 hydroxy group of 4-diphosphocytidyl-2C-methyl-D-erythritol.</text>
</comment>
<proteinExistence type="inferred from homology"/>
<dbReference type="InterPro" id="IPR013750">
    <property type="entry name" value="GHMP_kinase_C_dom"/>
</dbReference>
<evidence type="ECO:0000256" key="7">
    <source>
        <dbReference type="ARBA" id="ARBA00022840"/>
    </source>
</evidence>
<feature type="domain" description="GHMP kinase C-terminal" evidence="12">
    <location>
        <begin position="206"/>
        <end position="248"/>
    </location>
</feature>
<keyword evidence="7 10" id="KW-0067">ATP-binding</keyword>
<dbReference type="HAMAP" id="MF_00061">
    <property type="entry name" value="IspE"/>
    <property type="match status" value="1"/>
</dbReference>
<dbReference type="InterPro" id="IPR006204">
    <property type="entry name" value="GHMP_kinase_N_dom"/>
</dbReference>
<keyword evidence="6 10" id="KW-0418">Kinase</keyword>
<feature type="binding site" evidence="10">
    <location>
        <begin position="94"/>
        <end position="104"/>
    </location>
    <ligand>
        <name>ATP</name>
        <dbReference type="ChEBI" id="CHEBI:30616"/>
    </ligand>
</feature>
<sequence>MRALYDVAAPAKLNLFLHITGRRADGFHLLQSAFMLLDWHDSLDFELRPGTALSREDLGPSLPDDDLTLRAARALQQATGCTAGAHIRVTKRVPAEAGMGGGSSDAASCLLALNRLWGLGLALPALEAIGLQLGADVPFFLRGRNAWVEGIGEKITPVAVPAARFVVVKPPRGLSTADIFRHPALKRDSSGATISGFAADPWGFGHNDLEPVARLINPEVGEALEFLGQQGLRGRMTGSGSAVFALLPPGKMLAQAPAHWAHEGWVVRECSNLEVHPLVGWASSDVSVGS</sequence>
<evidence type="ECO:0000256" key="1">
    <source>
        <dbReference type="ARBA" id="ARBA00009684"/>
    </source>
</evidence>
<dbReference type="Pfam" id="PF08544">
    <property type="entry name" value="GHMP_kinases_C"/>
    <property type="match status" value="1"/>
</dbReference>
<evidence type="ECO:0000313" key="13">
    <source>
        <dbReference type="EMBL" id="MBL0426672.1"/>
    </source>
</evidence>
<name>A0ABS1JQZ3_9BURK</name>
<dbReference type="Gene3D" id="3.30.70.890">
    <property type="entry name" value="GHMP kinase, C-terminal domain"/>
    <property type="match status" value="1"/>
</dbReference>
<evidence type="ECO:0000256" key="10">
    <source>
        <dbReference type="HAMAP-Rule" id="MF_00061"/>
    </source>
</evidence>
<dbReference type="PIRSF" id="PIRSF010376">
    <property type="entry name" value="IspE"/>
    <property type="match status" value="1"/>
</dbReference>
<evidence type="ECO:0000313" key="14">
    <source>
        <dbReference type="Proteomes" id="UP000622707"/>
    </source>
</evidence>
<comment type="caution">
    <text evidence="13">The sequence shown here is derived from an EMBL/GenBank/DDBJ whole genome shotgun (WGS) entry which is preliminary data.</text>
</comment>
<dbReference type="SUPFAM" id="SSF55060">
    <property type="entry name" value="GHMP Kinase, C-terminal domain"/>
    <property type="match status" value="1"/>
</dbReference>
<dbReference type="GO" id="GO:0050515">
    <property type="term" value="F:4-(cytidine 5'-diphospho)-2-C-methyl-D-erythritol kinase activity"/>
    <property type="evidence" value="ECO:0007669"/>
    <property type="project" value="UniProtKB-EC"/>
</dbReference>
<dbReference type="EMBL" id="JAEQND010000008">
    <property type="protein sequence ID" value="MBL0426672.1"/>
    <property type="molecule type" value="Genomic_DNA"/>
</dbReference>
<evidence type="ECO:0000256" key="3">
    <source>
        <dbReference type="ARBA" id="ARBA00017473"/>
    </source>
</evidence>
<comment type="catalytic activity">
    <reaction evidence="10">
        <text>4-CDP-2-C-methyl-D-erythritol + ATP = 4-CDP-2-C-methyl-D-erythritol 2-phosphate + ADP + H(+)</text>
        <dbReference type="Rhea" id="RHEA:18437"/>
        <dbReference type="ChEBI" id="CHEBI:15378"/>
        <dbReference type="ChEBI" id="CHEBI:30616"/>
        <dbReference type="ChEBI" id="CHEBI:57823"/>
        <dbReference type="ChEBI" id="CHEBI:57919"/>
        <dbReference type="ChEBI" id="CHEBI:456216"/>
        <dbReference type="EC" id="2.7.1.148"/>
    </reaction>
</comment>
<keyword evidence="4 10" id="KW-0808">Transferase</keyword>
<feature type="domain" description="GHMP kinase N-terminal" evidence="11">
    <location>
        <begin position="67"/>
        <end position="143"/>
    </location>
</feature>
<dbReference type="InterPro" id="IPR004424">
    <property type="entry name" value="IspE"/>
</dbReference>
<dbReference type="PANTHER" id="PTHR43527:SF2">
    <property type="entry name" value="4-DIPHOSPHOCYTIDYL-2-C-METHYL-D-ERYTHRITOL KINASE, CHLOROPLASTIC"/>
    <property type="match status" value="1"/>
</dbReference>
<reference evidence="13 14" key="1">
    <citation type="journal article" date="2017" name="Int. J. Syst. Evol. Microbiol.">
        <title>Ramlibacter alkalitolerans sp. nov., alkali-tolerant bacterium isolated from soil of ginseng.</title>
        <authorList>
            <person name="Lee D.H."/>
            <person name="Cha C.J."/>
        </authorList>
    </citation>
    <scope>NUCLEOTIDE SEQUENCE [LARGE SCALE GENOMIC DNA]</scope>
    <source>
        <strain evidence="13 14">KACC 19305</strain>
    </source>
</reference>
<dbReference type="Proteomes" id="UP000622707">
    <property type="component" value="Unassembled WGS sequence"/>
</dbReference>
<dbReference type="Pfam" id="PF00288">
    <property type="entry name" value="GHMP_kinases_N"/>
    <property type="match status" value="1"/>
</dbReference>
<dbReference type="InterPro" id="IPR036554">
    <property type="entry name" value="GHMP_kinase_C_sf"/>
</dbReference>
<protein>
    <recommendedName>
        <fullName evidence="3 10">4-diphosphocytidyl-2-C-methyl-D-erythritol kinase</fullName>
        <shortName evidence="10">CMK</shortName>
        <ecNumber evidence="2 10">2.7.1.148</ecNumber>
    </recommendedName>
    <alternativeName>
        <fullName evidence="9 10">4-(cytidine-5'-diphospho)-2-C-methyl-D-erythritol kinase</fullName>
    </alternativeName>
</protein>
<evidence type="ECO:0000259" key="11">
    <source>
        <dbReference type="Pfam" id="PF00288"/>
    </source>
</evidence>
<dbReference type="PANTHER" id="PTHR43527">
    <property type="entry name" value="4-DIPHOSPHOCYTIDYL-2-C-METHYL-D-ERYTHRITOL KINASE, CHLOROPLASTIC"/>
    <property type="match status" value="1"/>
</dbReference>
<feature type="active site" evidence="10">
    <location>
        <position position="12"/>
    </location>
</feature>
<keyword evidence="8 10" id="KW-0414">Isoprene biosynthesis</keyword>
<evidence type="ECO:0000256" key="9">
    <source>
        <dbReference type="ARBA" id="ARBA00032554"/>
    </source>
</evidence>